<dbReference type="AlphaFoldDB" id="A0A4V6ANR1"/>
<keyword evidence="2" id="KW-1185">Reference proteome</keyword>
<dbReference type="Proteomes" id="UP000298787">
    <property type="component" value="Chromosome 7"/>
</dbReference>
<protein>
    <submittedName>
        <fullName evidence="1">Uncharacterized protein</fullName>
    </submittedName>
</protein>
<reference evidence="1 2" key="1">
    <citation type="submission" date="2019-01" db="EMBL/GenBank/DDBJ databases">
        <title>Genome Assembly of Collichthys lucidus.</title>
        <authorList>
            <person name="Cai M."/>
            <person name="Xiao S."/>
        </authorList>
    </citation>
    <scope>NUCLEOTIDE SEQUENCE [LARGE SCALE GENOMIC DNA]</scope>
    <source>
        <strain evidence="1">JT15FE1705JMU</strain>
        <tissue evidence="1">Muscle</tissue>
    </source>
</reference>
<organism evidence="1 2">
    <name type="scientific">Collichthys lucidus</name>
    <name type="common">Big head croaker</name>
    <name type="synonym">Sciaena lucida</name>
    <dbReference type="NCBI Taxonomy" id="240159"/>
    <lineage>
        <taxon>Eukaryota</taxon>
        <taxon>Metazoa</taxon>
        <taxon>Chordata</taxon>
        <taxon>Craniata</taxon>
        <taxon>Vertebrata</taxon>
        <taxon>Euteleostomi</taxon>
        <taxon>Actinopterygii</taxon>
        <taxon>Neopterygii</taxon>
        <taxon>Teleostei</taxon>
        <taxon>Neoteleostei</taxon>
        <taxon>Acanthomorphata</taxon>
        <taxon>Eupercaria</taxon>
        <taxon>Sciaenidae</taxon>
        <taxon>Collichthys</taxon>
    </lineage>
</organism>
<evidence type="ECO:0000313" key="2">
    <source>
        <dbReference type="Proteomes" id="UP000298787"/>
    </source>
</evidence>
<evidence type="ECO:0000313" key="1">
    <source>
        <dbReference type="EMBL" id="TKS73832.1"/>
    </source>
</evidence>
<sequence length="67" mass="7194">MEEPQQRQGKTLPRERLVPIVHRPLTTNGATAAATATDDQSSAVIRATKQDVETPCFMFGGPVETAA</sequence>
<accession>A0A4V6ANR1</accession>
<dbReference type="EMBL" id="CM014084">
    <property type="protein sequence ID" value="TKS73832.1"/>
    <property type="molecule type" value="Genomic_DNA"/>
</dbReference>
<proteinExistence type="predicted"/>
<name>A0A4V6ANR1_COLLU</name>
<gene>
    <name evidence="1" type="ORF">D9C73_007913</name>
</gene>